<feature type="domain" description="Alpha/beta hydrolase fold-3" evidence="2">
    <location>
        <begin position="77"/>
        <end position="244"/>
    </location>
</feature>
<evidence type="ECO:0000313" key="4">
    <source>
        <dbReference type="Proteomes" id="UP001153076"/>
    </source>
</evidence>
<reference evidence="3" key="1">
    <citation type="submission" date="2022-04" db="EMBL/GenBank/DDBJ databases">
        <title>Carnegiea gigantea Genome sequencing and assembly v2.</title>
        <authorList>
            <person name="Copetti D."/>
            <person name="Sanderson M.J."/>
            <person name="Burquez A."/>
            <person name="Wojciechowski M.F."/>
        </authorList>
    </citation>
    <scope>NUCLEOTIDE SEQUENCE</scope>
    <source>
        <strain evidence="3">SGP5-SGP5p</strain>
        <tissue evidence="3">Aerial part</tissue>
    </source>
</reference>
<dbReference type="GO" id="GO:0016787">
    <property type="term" value="F:hydrolase activity"/>
    <property type="evidence" value="ECO:0007669"/>
    <property type="project" value="InterPro"/>
</dbReference>
<name>A0A9Q1KPM9_9CARY</name>
<keyword evidence="4" id="KW-1185">Reference proteome</keyword>
<dbReference type="InterPro" id="IPR029058">
    <property type="entry name" value="AB_hydrolase_fold"/>
</dbReference>
<dbReference type="SUPFAM" id="SSF53474">
    <property type="entry name" value="alpha/beta-Hydrolases"/>
    <property type="match status" value="1"/>
</dbReference>
<sequence>MAKFDPYEHLRISLNSDGSLQRFNVIPKVSANPNAPQGEGVTSKDVTINAETNVWARIYCPSKLPSNDQCVARLPIVIYLHSGGFIKYSVSDIFSHERCNQYSREIPAIMVALEYRLAPEHKLPAQYEDAVDLLVWIQNQSKPNGDQWLKDYADFSRCYLLGRDSGANIAYNASLRVADLDLKPLKIAGIILNQPMLGGMRRTKSELKYACDEIVPLPCWDLMWELALPKGTDRDHGYCNPMKDPAQKAKTNKLGRCMS</sequence>
<comment type="similarity">
    <text evidence="1">Belongs to the 'GDXG' lipolytic enzyme family.</text>
</comment>
<evidence type="ECO:0000259" key="2">
    <source>
        <dbReference type="Pfam" id="PF07859"/>
    </source>
</evidence>
<dbReference type="AlphaFoldDB" id="A0A9Q1KPM9"/>
<organism evidence="3 4">
    <name type="scientific">Carnegiea gigantea</name>
    <dbReference type="NCBI Taxonomy" id="171969"/>
    <lineage>
        <taxon>Eukaryota</taxon>
        <taxon>Viridiplantae</taxon>
        <taxon>Streptophyta</taxon>
        <taxon>Embryophyta</taxon>
        <taxon>Tracheophyta</taxon>
        <taxon>Spermatophyta</taxon>
        <taxon>Magnoliopsida</taxon>
        <taxon>eudicotyledons</taxon>
        <taxon>Gunneridae</taxon>
        <taxon>Pentapetalae</taxon>
        <taxon>Caryophyllales</taxon>
        <taxon>Cactineae</taxon>
        <taxon>Cactaceae</taxon>
        <taxon>Cactoideae</taxon>
        <taxon>Echinocereeae</taxon>
        <taxon>Carnegiea</taxon>
    </lineage>
</organism>
<dbReference type="InterPro" id="IPR050466">
    <property type="entry name" value="Carboxylest/Gibb_receptor"/>
</dbReference>
<dbReference type="EMBL" id="JAKOGI010000039">
    <property type="protein sequence ID" value="KAJ8447394.1"/>
    <property type="molecule type" value="Genomic_DNA"/>
</dbReference>
<accession>A0A9Q1KPM9</accession>
<dbReference type="Gene3D" id="3.40.50.1820">
    <property type="entry name" value="alpha/beta hydrolase"/>
    <property type="match status" value="1"/>
</dbReference>
<dbReference type="InterPro" id="IPR013094">
    <property type="entry name" value="AB_hydrolase_3"/>
</dbReference>
<comment type="caution">
    <text evidence="3">The sequence shown here is derived from an EMBL/GenBank/DDBJ whole genome shotgun (WGS) entry which is preliminary data.</text>
</comment>
<dbReference type="Proteomes" id="UP001153076">
    <property type="component" value="Unassembled WGS sequence"/>
</dbReference>
<protein>
    <recommendedName>
        <fullName evidence="2">Alpha/beta hydrolase fold-3 domain-containing protein</fullName>
    </recommendedName>
</protein>
<gene>
    <name evidence="3" type="ORF">Cgig2_013171</name>
</gene>
<dbReference type="PANTHER" id="PTHR23024">
    <property type="entry name" value="ARYLACETAMIDE DEACETYLASE"/>
    <property type="match status" value="1"/>
</dbReference>
<evidence type="ECO:0000313" key="3">
    <source>
        <dbReference type="EMBL" id="KAJ8447394.1"/>
    </source>
</evidence>
<dbReference type="PANTHER" id="PTHR23024:SF212">
    <property type="entry name" value="CARBOXYLESTERASE 9-RELATED"/>
    <property type="match status" value="1"/>
</dbReference>
<dbReference type="OrthoDB" id="408631at2759"/>
<dbReference type="Pfam" id="PF07859">
    <property type="entry name" value="Abhydrolase_3"/>
    <property type="match status" value="1"/>
</dbReference>
<proteinExistence type="inferred from homology"/>
<evidence type="ECO:0000256" key="1">
    <source>
        <dbReference type="ARBA" id="ARBA00010515"/>
    </source>
</evidence>